<sequence length="603" mass="61913">MADPAVLLVGVKGYADVGSALRFARPGDVIEIAPGTYDGEVVVDKAVEVRPKRGAGTVTLTAATGNTLMVLADATVRDLTVVGSGWNWAAVEVVGQGVNPKISNCDIRAPHSVGVRVRGGASPAVADCRIGPASQGLRVEAAKGFYKRCTFSDVLVGSVIAKTGASPTVLNCAFDGPGRQAAVATDHGTVLTLGECEIAGGSVTATEGGHVAIADCAIHGGGPALEIADGGVLHARNIRIAGTSPEGILISGGNGVFTDCRITGTHGPAVWMTDGEARFERCEAIDSDRAGFLVVGGAGEFLGCVAHNNADQGFSIYTAVELTECGSYGNGRPDDVGSRNSGFGVSGGTATFAKCAAEDNRSRGFEAFAETTSTACRSVDNDLEGEIDAHPDGPAQHVVRVRTYAQLKQAFHNASPGDTVELEPGMYRCVDQIRIPAGVEVRPAAASADSVRLIAKRNHPVVISDAATLRDITVHAEYQTAVTITGAGNSALLDGCKITAKGGIAVKVVKGATPTLRDCRIGPAQEGLVVRDAGGHYERCTVTATPEPVVVSNSVGLEFSDCVVKPKKGKRVSVSGMNPPLTLTGNRLMGTVQAGRHATVRAG</sequence>
<dbReference type="Pfam" id="PF13229">
    <property type="entry name" value="Beta_helix"/>
    <property type="match status" value="2"/>
</dbReference>
<dbReference type="InterPro" id="IPR011050">
    <property type="entry name" value="Pectin_lyase_fold/virulence"/>
</dbReference>
<dbReference type="PANTHER" id="PTHR22990">
    <property type="entry name" value="F-BOX ONLY PROTEIN"/>
    <property type="match status" value="1"/>
</dbReference>
<evidence type="ECO:0000313" key="3">
    <source>
        <dbReference type="EMBL" id="ALG12143.1"/>
    </source>
</evidence>
<dbReference type="InterPro" id="IPR039448">
    <property type="entry name" value="Beta_helix"/>
</dbReference>
<dbReference type="RefSeq" id="WP_054294039.1">
    <property type="nucleotide sequence ID" value="NZ_CP012752.1"/>
</dbReference>
<evidence type="ECO:0000313" key="4">
    <source>
        <dbReference type="Proteomes" id="UP000063699"/>
    </source>
</evidence>
<dbReference type="SMART" id="SM00710">
    <property type="entry name" value="PbH1"/>
    <property type="match status" value="6"/>
</dbReference>
<dbReference type="PANTHER" id="PTHR22990:SF15">
    <property type="entry name" value="F-BOX ONLY PROTEIN 10"/>
    <property type="match status" value="1"/>
</dbReference>
<dbReference type="Gene3D" id="2.160.20.10">
    <property type="entry name" value="Single-stranded right-handed beta-helix, Pectin lyase-like"/>
    <property type="match status" value="2"/>
</dbReference>
<reference evidence="3 4" key="1">
    <citation type="submission" date="2015-07" db="EMBL/GenBank/DDBJ databases">
        <title>Genome sequencing of Kibdelosporangium phytohabitans.</title>
        <authorList>
            <person name="Qin S."/>
            <person name="Xing K."/>
        </authorList>
    </citation>
    <scope>NUCLEOTIDE SEQUENCE [LARGE SCALE GENOMIC DNA]</scope>
    <source>
        <strain evidence="3 4">KLBMP1111</strain>
    </source>
</reference>
<keyword evidence="4" id="KW-1185">Reference proteome</keyword>
<feature type="domain" description="Right handed beta helix" evidence="2">
    <location>
        <begin position="206"/>
        <end position="325"/>
    </location>
</feature>
<dbReference type="SUPFAM" id="SSF51126">
    <property type="entry name" value="Pectin lyase-like"/>
    <property type="match status" value="3"/>
</dbReference>
<feature type="domain" description="Right handed beta helix" evidence="2">
    <location>
        <begin position="94"/>
        <end position="192"/>
    </location>
</feature>
<dbReference type="STRING" id="860235.AOZ06_39490"/>
<dbReference type="KEGG" id="kphy:AOZ06_39490"/>
<dbReference type="EMBL" id="CP012752">
    <property type="protein sequence ID" value="ALG12143.1"/>
    <property type="molecule type" value="Genomic_DNA"/>
</dbReference>
<accession>A0A0N7F4R2</accession>
<dbReference type="GO" id="GO:0006511">
    <property type="term" value="P:ubiquitin-dependent protein catabolic process"/>
    <property type="evidence" value="ECO:0007669"/>
    <property type="project" value="TreeGrafter"/>
</dbReference>
<dbReference type="OrthoDB" id="8660908at2"/>
<keyword evidence="1" id="KW-0677">Repeat</keyword>
<dbReference type="InterPro" id="IPR051550">
    <property type="entry name" value="SCF-Subunits/Alg-Epimerases"/>
</dbReference>
<proteinExistence type="predicted"/>
<gene>
    <name evidence="3" type="ORF">AOZ06_39490</name>
</gene>
<name>A0A0N7F4R2_9PSEU</name>
<organism evidence="3 4">
    <name type="scientific">Kibdelosporangium phytohabitans</name>
    <dbReference type="NCBI Taxonomy" id="860235"/>
    <lineage>
        <taxon>Bacteria</taxon>
        <taxon>Bacillati</taxon>
        <taxon>Actinomycetota</taxon>
        <taxon>Actinomycetes</taxon>
        <taxon>Pseudonocardiales</taxon>
        <taxon>Pseudonocardiaceae</taxon>
        <taxon>Kibdelosporangium</taxon>
    </lineage>
</organism>
<dbReference type="InterPro" id="IPR012334">
    <property type="entry name" value="Pectin_lyas_fold"/>
</dbReference>
<protein>
    <recommendedName>
        <fullName evidence="2">Right handed beta helix domain-containing protein</fullName>
    </recommendedName>
</protein>
<dbReference type="Proteomes" id="UP000063699">
    <property type="component" value="Chromosome"/>
</dbReference>
<dbReference type="AlphaFoldDB" id="A0A0N7F4R2"/>
<dbReference type="InterPro" id="IPR006626">
    <property type="entry name" value="PbH1"/>
</dbReference>
<evidence type="ECO:0000259" key="2">
    <source>
        <dbReference type="Pfam" id="PF13229"/>
    </source>
</evidence>
<evidence type="ECO:0000256" key="1">
    <source>
        <dbReference type="ARBA" id="ARBA00022737"/>
    </source>
</evidence>